<dbReference type="Pfam" id="PF13560">
    <property type="entry name" value="HTH_31"/>
    <property type="match status" value="1"/>
</dbReference>
<name>A0A1V4D2B7_9ACTN</name>
<organism evidence="2 3">
    <name type="scientific">Streptomyces antioxidans</name>
    <dbReference type="NCBI Taxonomy" id="1507734"/>
    <lineage>
        <taxon>Bacteria</taxon>
        <taxon>Bacillati</taxon>
        <taxon>Actinomycetota</taxon>
        <taxon>Actinomycetes</taxon>
        <taxon>Kitasatosporales</taxon>
        <taxon>Streptomycetaceae</taxon>
        <taxon>Streptomyces</taxon>
    </lineage>
</organism>
<feature type="domain" description="HTH cro/C1-type" evidence="1">
    <location>
        <begin position="18"/>
        <end position="72"/>
    </location>
</feature>
<dbReference type="RefSeq" id="WP_046090000.1">
    <property type="nucleotide sequence ID" value="NZ_LAKD02000050.1"/>
</dbReference>
<keyword evidence="3" id="KW-1185">Reference proteome</keyword>
<dbReference type="InterPro" id="IPR043917">
    <property type="entry name" value="DUF5753"/>
</dbReference>
<dbReference type="PROSITE" id="PS50943">
    <property type="entry name" value="HTH_CROC1"/>
    <property type="match status" value="1"/>
</dbReference>
<dbReference type="OrthoDB" id="3462393at2"/>
<proteinExistence type="predicted"/>
<gene>
    <name evidence="2" type="ORF">VT50_0220775</name>
</gene>
<dbReference type="AlphaFoldDB" id="A0A1V4D2B7"/>
<dbReference type="InterPro" id="IPR010982">
    <property type="entry name" value="Lambda_DNA-bd_dom_sf"/>
</dbReference>
<sequence length="297" mass="32979">MGLRANPTQRQRRLGSELRRLRNERGLSAAEAGVFAGLGSPHLGHIEAGRTAIPEAKLRALLAGYGCQDESLVDALVAMSESKGKGWWSDYRKSPLSQSAHDLAELEATAVAHRSFQWMYVPGVLQTPEYARALTTGAEPEADRSLLDTYVEFRLKRQEVLAGESPPAFHAVIHEAAFHMQFVENGVMRRQLEHLVEMARLPHVHIRLLPFKAALSPATPAAAFILFEAEVPELNTVYVEHPVSSAFLGNQAHLAQYDTAFERLTTAALPPIDPTPERESYMRSDSLRLVQHLLYTL</sequence>
<dbReference type="CDD" id="cd00093">
    <property type="entry name" value="HTH_XRE"/>
    <property type="match status" value="1"/>
</dbReference>
<reference evidence="2" key="1">
    <citation type="submission" date="2016-12" db="EMBL/GenBank/DDBJ databases">
        <title>Genome sequence of Streptomyces antioxidans MUSC 164.</title>
        <authorList>
            <person name="Lee L.-H."/>
            <person name="Ser H.-L."/>
        </authorList>
    </citation>
    <scope>NUCLEOTIDE SEQUENCE [LARGE SCALE GENOMIC DNA]</scope>
    <source>
        <strain evidence="2">MUSC 164</strain>
    </source>
</reference>
<dbReference type="GO" id="GO:0003677">
    <property type="term" value="F:DNA binding"/>
    <property type="evidence" value="ECO:0007669"/>
    <property type="project" value="InterPro"/>
</dbReference>
<accession>A0A1V4D2B7</accession>
<evidence type="ECO:0000313" key="2">
    <source>
        <dbReference type="EMBL" id="OPF77858.1"/>
    </source>
</evidence>
<dbReference type="InterPro" id="IPR001387">
    <property type="entry name" value="Cro/C1-type_HTH"/>
</dbReference>
<evidence type="ECO:0000313" key="3">
    <source>
        <dbReference type="Proteomes" id="UP000033615"/>
    </source>
</evidence>
<dbReference type="Gene3D" id="1.10.260.40">
    <property type="entry name" value="lambda repressor-like DNA-binding domains"/>
    <property type="match status" value="1"/>
</dbReference>
<dbReference type="SUPFAM" id="SSF47413">
    <property type="entry name" value="lambda repressor-like DNA-binding domains"/>
    <property type="match status" value="1"/>
</dbReference>
<dbReference type="Proteomes" id="UP000033615">
    <property type="component" value="Unassembled WGS sequence"/>
</dbReference>
<dbReference type="Pfam" id="PF19054">
    <property type="entry name" value="DUF5753"/>
    <property type="match status" value="1"/>
</dbReference>
<evidence type="ECO:0000259" key="1">
    <source>
        <dbReference type="PROSITE" id="PS50943"/>
    </source>
</evidence>
<comment type="caution">
    <text evidence="2">The sequence shown here is derived from an EMBL/GenBank/DDBJ whole genome shotgun (WGS) entry which is preliminary data.</text>
</comment>
<dbReference type="SMART" id="SM00530">
    <property type="entry name" value="HTH_XRE"/>
    <property type="match status" value="1"/>
</dbReference>
<dbReference type="EMBL" id="LAKD02000050">
    <property type="protein sequence ID" value="OPF77858.1"/>
    <property type="molecule type" value="Genomic_DNA"/>
</dbReference>
<protein>
    <submittedName>
        <fullName evidence="2">Transcriptional regulator</fullName>
    </submittedName>
</protein>